<feature type="binding site" evidence="4">
    <location>
        <position position="91"/>
    </location>
    <ligand>
        <name>Mg(2+)</name>
        <dbReference type="ChEBI" id="CHEBI:18420"/>
        <label>2</label>
    </ligand>
</feature>
<keyword evidence="3 4" id="KW-0460">Magnesium</keyword>
<name>A0A3A9KBJ8_9BACI</name>
<dbReference type="SUPFAM" id="SSF56655">
    <property type="entry name" value="Carbohydrate phosphatase"/>
    <property type="match status" value="1"/>
</dbReference>
<comment type="subcellular location">
    <subcellularLocation>
        <location evidence="4">Cell membrane</location>
        <topology evidence="4">Peripheral membrane protein</topology>
        <orientation evidence="4">Cytoplasmic side</orientation>
    </subcellularLocation>
</comment>
<dbReference type="PANTHER" id="PTHR43028:SF5">
    <property type="entry name" value="3'(2'),5'-BISPHOSPHATE NUCLEOTIDASE 1"/>
    <property type="match status" value="1"/>
</dbReference>
<feature type="binding site" evidence="4">
    <location>
        <position position="68"/>
    </location>
    <ligand>
        <name>substrate</name>
    </ligand>
</feature>
<dbReference type="GO" id="GO:0000287">
    <property type="term" value="F:magnesium ion binding"/>
    <property type="evidence" value="ECO:0007669"/>
    <property type="project" value="UniProtKB-UniRule"/>
</dbReference>
<feature type="binding site" evidence="4">
    <location>
        <position position="68"/>
    </location>
    <ligand>
        <name>Mg(2+)</name>
        <dbReference type="ChEBI" id="CHEBI:18420"/>
        <label>1</label>
    </ligand>
</feature>
<dbReference type="NCBIfam" id="TIGR01331">
    <property type="entry name" value="bisphos_cysQ"/>
    <property type="match status" value="1"/>
</dbReference>
<feature type="binding site" evidence="4">
    <location>
        <position position="229"/>
    </location>
    <ligand>
        <name>Mg(2+)</name>
        <dbReference type="ChEBI" id="CHEBI:18420"/>
        <label>2</label>
    </ligand>
</feature>
<evidence type="ECO:0000256" key="4">
    <source>
        <dbReference type="HAMAP-Rule" id="MF_02095"/>
    </source>
</evidence>
<feature type="binding site" evidence="4">
    <location>
        <position position="229"/>
    </location>
    <ligand>
        <name>substrate</name>
    </ligand>
</feature>
<comment type="cofactor">
    <cofactor evidence="4 5">
        <name>Mg(2+)</name>
        <dbReference type="ChEBI" id="CHEBI:18420"/>
    </cofactor>
</comment>
<feature type="binding site" evidence="4">
    <location>
        <position position="88"/>
    </location>
    <ligand>
        <name>Mg(2+)</name>
        <dbReference type="ChEBI" id="CHEBI:18420"/>
        <label>1</label>
    </ligand>
</feature>
<comment type="function">
    <text evidence="4">Converts adenosine-3',5'-bisphosphate (PAP) to AMP.</text>
</comment>
<feature type="binding site" evidence="4">
    <location>
        <begin position="90"/>
        <end position="93"/>
    </location>
    <ligand>
        <name>substrate</name>
    </ligand>
</feature>
<keyword evidence="4" id="KW-0378">Hydrolase</keyword>
<feature type="binding site" evidence="5">
    <location>
        <position position="229"/>
    </location>
    <ligand>
        <name>Mg(2+)</name>
        <dbReference type="ChEBI" id="CHEBI:18420"/>
        <label>1</label>
        <note>catalytic</note>
    </ligand>
</feature>
<keyword evidence="4" id="KW-1003">Cell membrane</keyword>
<feature type="binding site" evidence="5">
    <location>
        <position position="90"/>
    </location>
    <ligand>
        <name>Mg(2+)</name>
        <dbReference type="ChEBI" id="CHEBI:18420"/>
        <label>2</label>
    </ligand>
</feature>
<feature type="binding site" evidence="4">
    <location>
        <position position="88"/>
    </location>
    <ligand>
        <name>Mg(2+)</name>
        <dbReference type="ChEBI" id="CHEBI:18420"/>
        <label>2</label>
    </ligand>
</feature>
<dbReference type="FunFam" id="3.40.190.80:FF:000005">
    <property type="entry name" value="3'(2'),5'-bisphosphate nucleotidase CysQ"/>
    <property type="match status" value="1"/>
</dbReference>
<comment type="catalytic activity">
    <reaction evidence="1 4">
        <text>adenosine 3',5'-bisphosphate + H2O = AMP + phosphate</text>
        <dbReference type="Rhea" id="RHEA:10040"/>
        <dbReference type="ChEBI" id="CHEBI:15377"/>
        <dbReference type="ChEBI" id="CHEBI:43474"/>
        <dbReference type="ChEBI" id="CHEBI:58343"/>
        <dbReference type="ChEBI" id="CHEBI:456215"/>
        <dbReference type="EC" id="3.1.3.7"/>
    </reaction>
</comment>
<keyword evidence="4" id="KW-0472">Membrane</keyword>
<comment type="similarity">
    <text evidence="4">Belongs to the inositol monophosphatase superfamily. CysQ family.</text>
</comment>
<proteinExistence type="inferred from homology"/>
<sequence>MLNRVQITDIIAFAIKAGDEILDVYHSADFGVESKVDDSPLTQADKRANDVITDFLQKNYAEIPILSEEGTHLSFTDRKNWEYFWLVDPLDGTKEFIKKNDEFTVNIALIHNGQPVIGVIYAPVLDILYVAKRGLGSFKLANASKQSMSSETELLNLAIKLPIPKQDNTVSAVASRSHLSAETEEYLNKVKEKYGEITITSAGSSLKLCLVAEGKAEVYPRFAPTMEWDTGAGQAIVEQANGTVINTETNEPVVYNKENLLNPWFIVKKERFDF</sequence>
<evidence type="ECO:0000256" key="5">
    <source>
        <dbReference type="PIRSR" id="PIRSR600760-2"/>
    </source>
</evidence>
<evidence type="ECO:0000313" key="6">
    <source>
        <dbReference type="EMBL" id="RKL68150.1"/>
    </source>
</evidence>
<accession>A0A3A9KBJ8</accession>
<feature type="binding site" evidence="4">
    <location>
        <position position="90"/>
    </location>
    <ligand>
        <name>Mg(2+)</name>
        <dbReference type="ChEBI" id="CHEBI:18420"/>
        <label>1</label>
    </ligand>
</feature>
<dbReference type="GO" id="GO:0008441">
    <property type="term" value="F:3'(2'),5'-bisphosphate nucleotidase activity"/>
    <property type="evidence" value="ECO:0007669"/>
    <property type="project" value="UniProtKB-UniRule"/>
</dbReference>
<dbReference type="CDD" id="cd01638">
    <property type="entry name" value="CysQ"/>
    <property type="match status" value="1"/>
</dbReference>
<organism evidence="6 7">
    <name type="scientific">Salipaludibacillus neizhouensis</name>
    <dbReference type="NCBI Taxonomy" id="885475"/>
    <lineage>
        <taxon>Bacteria</taxon>
        <taxon>Bacillati</taxon>
        <taxon>Bacillota</taxon>
        <taxon>Bacilli</taxon>
        <taxon>Bacillales</taxon>
        <taxon>Bacillaceae</taxon>
    </lineage>
</organism>
<dbReference type="EC" id="3.1.3.7" evidence="4"/>
<dbReference type="Gene3D" id="3.40.190.80">
    <property type="match status" value="1"/>
</dbReference>
<keyword evidence="7" id="KW-1185">Reference proteome</keyword>
<dbReference type="HAMAP" id="MF_02095">
    <property type="entry name" value="CysQ"/>
    <property type="match status" value="1"/>
</dbReference>
<feature type="binding site" evidence="5">
    <location>
        <position position="91"/>
    </location>
    <ligand>
        <name>Mg(2+)</name>
        <dbReference type="ChEBI" id="CHEBI:18420"/>
        <label>1</label>
        <note>catalytic</note>
    </ligand>
</feature>
<dbReference type="PRINTS" id="PR00377">
    <property type="entry name" value="IMPHPHTASES"/>
</dbReference>
<dbReference type="Pfam" id="PF00459">
    <property type="entry name" value="Inositol_P"/>
    <property type="match status" value="1"/>
</dbReference>
<dbReference type="InterPro" id="IPR006240">
    <property type="entry name" value="CysQ"/>
</dbReference>
<feature type="binding site" evidence="5">
    <location>
        <position position="88"/>
    </location>
    <ligand>
        <name>Mg(2+)</name>
        <dbReference type="ChEBI" id="CHEBI:18420"/>
        <label>1</label>
        <note>catalytic</note>
    </ligand>
</feature>
<dbReference type="GO" id="GO:0000103">
    <property type="term" value="P:sulfate assimilation"/>
    <property type="evidence" value="ECO:0007669"/>
    <property type="project" value="TreeGrafter"/>
</dbReference>
<evidence type="ECO:0000256" key="2">
    <source>
        <dbReference type="ARBA" id="ARBA00022723"/>
    </source>
</evidence>
<dbReference type="PROSITE" id="PS00629">
    <property type="entry name" value="IMP_1"/>
    <property type="match status" value="1"/>
</dbReference>
<evidence type="ECO:0000256" key="1">
    <source>
        <dbReference type="ARBA" id="ARBA00001625"/>
    </source>
</evidence>
<dbReference type="AlphaFoldDB" id="A0A3A9KBJ8"/>
<keyword evidence="2 4" id="KW-0479">Metal-binding</keyword>
<dbReference type="PANTHER" id="PTHR43028">
    <property type="entry name" value="3'(2'),5'-BISPHOSPHATE NUCLEOTIDASE 1"/>
    <property type="match status" value="1"/>
</dbReference>
<dbReference type="InterPro" id="IPR020583">
    <property type="entry name" value="Inositol_monoP_metal-BS"/>
</dbReference>
<evidence type="ECO:0000313" key="7">
    <source>
        <dbReference type="Proteomes" id="UP000281498"/>
    </source>
</evidence>
<gene>
    <name evidence="4 6" type="primary">cysQ</name>
    <name evidence="6" type="ORF">CR203_06600</name>
</gene>
<dbReference type="OrthoDB" id="9772456at2"/>
<feature type="binding site" evidence="5">
    <location>
        <position position="68"/>
    </location>
    <ligand>
        <name>Mg(2+)</name>
        <dbReference type="ChEBI" id="CHEBI:18420"/>
        <label>1</label>
        <note>catalytic</note>
    </ligand>
</feature>
<dbReference type="Gene3D" id="3.30.540.10">
    <property type="entry name" value="Fructose-1,6-Bisphosphatase, subunit A, domain 1"/>
    <property type="match status" value="1"/>
</dbReference>
<comment type="caution">
    <text evidence="6">The sequence shown here is derived from an EMBL/GenBank/DDBJ whole genome shotgun (WGS) entry which is preliminary data.</text>
</comment>
<protein>
    <recommendedName>
        <fullName evidence="4">3'(2'),5'-bisphosphate nucleotidase CysQ</fullName>
        <ecNumber evidence="4">3.1.3.7</ecNumber>
    </recommendedName>
    <alternativeName>
        <fullName evidence="4">3'(2'),5-bisphosphonucleoside 3'(2')-phosphohydrolase</fullName>
    </alternativeName>
    <alternativeName>
        <fullName evidence="4">3'-phosphoadenosine 5'-phosphate phosphatase</fullName>
        <shortName evidence="4">PAP phosphatase</shortName>
    </alternativeName>
</protein>
<dbReference type="InterPro" id="IPR050725">
    <property type="entry name" value="CysQ/Inositol_MonoPase"/>
</dbReference>
<dbReference type="EMBL" id="PDOE01000002">
    <property type="protein sequence ID" value="RKL68150.1"/>
    <property type="molecule type" value="Genomic_DNA"/>
</dbReference>
<dbReference type="InterPro" id="IPR000760">
    <property type="entry name" value="Inositol_monophosphatase-like"/>
</dbReference>
<reference evidence="6 7" key="1">
    <citation type="submission" date="2017-10" db="EMBL/GenBank/DDBJ databases">
        <title>Bacillus sp. nov., a halophilic bacterium isolated from a Keqin Lake.</title>
        <authorList>
            <person name="Wang H."/>
        </authorList>
    </citation>
    <scope>NUCLEOTIDE SEQUENCE [LARGE SCALE GENOMIC DNA]</scope>
    <source>
        <strain evidence="6 7">KCTC 13187</strain>
    </source>
</reference>
<dbReference type="RefSeq" id="WP_110938490.1">
    <property type="nucleotide sequence ID" value="NZ_KZ614147.1"/>
</dbReference>
<dbReference type="GO" id="GO:0005886">
    <property type="term" value="C:plasma membrane"/>
    <property type="evidence" value="ECO:0007669"/>
    <property type="project" value="UniProtKB-SubCell"/>
</dbReference>
<evidence type="ECO:0000256" key="3">
    <source>
        <dbReference type="ARBA" id="ARBA00022842"/>
    </source>
</evidence>
<dbReference type="Proteomes" id="UP000281498">
    <property type="component" value="Unassembled WGS sequence"/>
</dbReference>
<dbReference type="GO" id="GO:0050427">
    <property type="term" value="P:3'-phosphoadenosine 5'-phosphosulfate metabolic process"/>
    <property type="evidence" value="ECO:0007669"/>
    <property type="project" value="TreeGrafter"/>
</dbReference>